<evidence type="ECO:0000313" key="2">
    <source>
        <dbReference type="EMBL" id="KDF01152.1"/>
    </source>
</evidence>
<dbReference type="Gene3D" id="3.90.660.10">
    <property type="match status" value="1"/>
</dbReference>
<dbReference type="PANTHER" id="PTHR10742:SF410">
    <property type="entry name" value="LYSINE-SPECIFIC HISTONE DEMETHYLASE 2"/>
    <property type="match status" value="1"/>
</dbReference>
<dbReference type="InterPro" id="IPR002937">
    <property type="entry name" value="Amino_oxidase"/>
</dbReference>
<dbReference type="STRING" id="1440774.Y900_019980"/>
<keyword evidence="3" id="KW-1185">Reference proteome</keyword>
<accession>A0A064CN89</accession>
<dbReference type="AlphaFoldDB" id="A0A064CN89"/>
<dbReference type="PROSITE" id="PS51318">
    <property type="entry name" value="TAT"/>
    <property type="match status" value="1"/>
</dbReference>
<reference evidence="2" key="1">
    <citation type="submission" date="2014-05" db="EMBL/GenBank/DDBJ databases">
        <title>Genome sequence of Mycobacterium aromaticivorans strain JS19b1T (= DSM 45407T).</title>
        <authorList>
            <person name="Kwak Y."/>
            <person name="Park G.-S."/>
            <person name="Li Q.X."/>
            <person name="Lee S.-E."/>
            <person name="Shin J.-H."/>
        </authorList>
    </citation>
    <scope>NUCLEOTIDE SEQUENCE [LARGE SCALE GENOMIC DNA]</scope>
    <source>
        <strain evidence="2">JS19b1</strain>
    </source>
</reference>
<gene>
    <name evidence="2" type="ORF">Y900_019980</name>
</gene>
<dbReference type="GO" id="GO:0016491">
    <property type="term" value="F:oxidoreductase activity"/>
    <property type="evidence" value="ECO:0007669"/>
    <property type="project" value="InterPro"/>
</dbReference>
<evidence type="ECO:0000259" key="1">
    <source>
        <dbReference type="Pfam" id="PF01593"/>
    </source>
</evidence>
<dbReference type="InterPro" id="IPR006311">
    <property type="entry name" value="TAT_signal"/>
</dbReference>
<name>A0A064CN89_9MYCO</name>
<evidence type="ECO:0000313" key="3">
    <source>
        <dbReference type="Proteomes" id="UP000022835"/>
    </source>
</evidence>
<dbReference type="eggNOG" id="COG1231">
    <property type="taxonomic scope" value="Bacteria"/>
</dbReference>
<feature type="domain" description="Amine oxidase" evidence="1">
    <location>
        <begin position="43"/>
        <end position="439"/>
    </location>
</feature>
<organism evidence="2 3">
    <name type="scientific">Mycolicibacterium aromaticivorans JS19b1 = JCM 16368</name>
    <dbReference type="NCBI Taxonomy" id="1440774"/>
    <lineage>
        <taxon>Bacteria</taxon>
        <taxon>Bacillati</taxon>
        <taxon>Actinomycetota</taxon>
        <taxon>Actinomycetes</taxon>
        <taxon>Mycobacteriales</taxon>
        <taxon>Mycobacteriaceae</taxon>
        <taxon>Mycolicibacterium</taxon>
    </lineage>
</organism>
<comment type="caution">
    <text evidence="2">The sequence shown here is derived from an EMBL/GenBank/DDBJ whole genome shotgun (WGS) entry which is preliminary data.</text>
</comment>
<dbReference type="SUPFAM" id="SSF51905">
    <property type="entry name" value="FAD/NAD(P)-binding domain"/>
    <property type="match status" value="1"/>
</dbReference>
<sequence>MRGVGRRGFLLGCGALAAAPLLPGCGGTSGKDREHVVVVGAGFAGLAAARKLADAGLRVTVLEARDRIGGRTLTDTSLGVPIDVGASWIHGTESNPLTTLAHDVGAKTVPTDFEDFVLLDDHRLVDRKAAAASAEDWRRIARELDDRSGDAAAKESVADGLIGIANLDDPLVAWNVTSRIAGEYAADPAQMSLRWLGSEEQFKGPDVILPGGYTQLSQSLAKGLDIRQRTEVKLIAHGNDQVRIETSQGAVTADRVVVTVPLGVLKAGTIAFDPLLPDAKHNAIQRLGFGLLNKVVVAFDAPFWPESTPMIGLVGDNQPVTDLVNGLVFAGRPLLVGLRGGQAAWSRESMSDSDAVSELITAIDAPKPTGSIVTKWGTDRYARGSYSFIAVGSSPDDMRALGEPVGERLMFAGEATNPEWFGTVHGAYLSGLREADRVLA</sequence>
<dbReference type="Proteomes" id="UP000022835">
    <property type="component" value="Unassembled WGS sequence"/>
</dbReference>
<dbReference type="InterPro" id="IPR036188">
    <property type="entry name" value="FAD/NAD-bd_sf"/>
</dbReference>
<dbReference type="Pfam" id="PF01593">
    <property type="entry name" value="Amino_oxidase"/>
    <property type="match status" value="1"/>
</dbReference>
<dbReference type="RefSeq" id="WP_036343940.1">
    <property type="nucleotide sequence ID" value="NZ_JALN02000001.1"/>
</dbReference>
<dbReference type="Gene3D" id="3.50.50.60">
    <property type="entry name" value="FAD/NAD(P)-binding domain"/>
    <property type="match status" value="1"/>
</dbReference>
<dbReference type="OrthoDB" id="337830at2"/>
<dbReference type="EMBL" id="JALN02000001">
    <property type="protein sequence ID" value="KDF01152.1"/>
    <property type="molecule type" value="Genomic_DNA"/>
</dbReference>
<dbReference type="InterPro" id="IPR050281">
    <property type="entry name" value="Flavin_monoamine_oxidase"/>
</dbReference>
<dbReference type="SUPFAM" id="SSF54373">
    <property type="entry name" value="FAD-linked reductases, C-terminal domain"/>
    <property type="match status" value="1"/>
</dbReference>
<dbReference type="PANTHER" id="PTHR10742">
    <property type="entry name" value="FLAVIN MONOAMINE OXIDASE"/>
    <property type="match status" value="1"/>
</dbReference>
<proteinExistence type="predicted"/>
<protein>
    <submittedName>
        <fullName evidence="2">Amine oxidase</fullName>
    </submittedName>
</protein>